<sequence>MLNNTKLKEQDYQYYLQNHPAVFLTVAESYLVISRLKLSSNYETDFVVVKEGYSNGTEYELVEIESPHTKLFDKAGKPSAKFNAALQQIRDWKRLLINDKPLFYRTFPTDNAKIIRDSKLSFKIIIGRRTNDLEELEKRRQIAEENGIEILSFDRLTDIAQWRVHYFDQARIYSGQMDYEPFYKRNALGNPFFKCMTDAEWRLICRKGHHHFYSGLLDEILQCRSYNEHFDRFKELGHDFISI</sequence>
<feature type="domain" description="Shedu protein SduA C-terminal" evidence="1">
    <location>
        <begin position="8"/>
        <end position="156"/>
    </location>
</feature>
<dbReference type="Proteomes" id="UP000606600">
    <property type="component" value="Unassembled WGS sequence"/>
</dbReference>
<dbReference type="Pfam" id="PF14082">
    <property type="entry name" value="SduA_C"/>
    <property type="match status" value="1"/>
</dbReference>
<proteinExistence type="predicted"/>
<organism evidence="2 3">
    <name type="scientific">Mucilaginibacter pankratovii</name>
    <dbReference type="NCBI Taxonomy" id="2772110"/>
    <lineage>
        <taxon>Bacteria</taxon>
        <taxon>Pseudomonadati</taxon>
        <taxon>Bacteroidota</taxon>
        <taxon>Sphingobacteriia</taxon>
        <taxon>Sphingobacteriales</taxon>
        <taxon>Sphingobacteriaceae</taxon>
        <taxon>Mucilaginibacter</taxon>
    </lineage>
</organism>
<protein>
    <submittedName>
        <fullName evidence="2">DUF4263 domain-containing protein</fullName>
    </submittedName>
</protein>
<gene>
    <name evidence="2" type="ORF">IDJ77_15020</name>
</gene>
<evidence type="ECO:0000259" key="1">
    <source>
        <dbReference type="Pfam" id="PF14082"/>
    </source>
</evidence>
<name>A0ABR7WS43_9SPHI</name>
<evidence type="ECO:0000313" key="3">
    <source>
        <dbReference type="Proteomes" id="UP000606600"/>
    </source>
</evidence>
<keyword evidence="3" id="KW-1185">Reference proteome</keyword>
<dbReference type="EMBL" id="JACWMY010000007">
    <property type="protein sequence ID" value="MBD1365129.1"/>
    <property type="molecule type" value="Genomic_DNA"/>
</dbReference>
<dbReference type="RefSeq" id="WP_191189787.1">
    <property type="nucleotide sequence ID" value="NZ_JACWMY010000007.1"/>
</dbReference>
<evidence type="ECO:0000313" key="2">
    <source>
        <dbReference type="EMBL" id="MBD1365129.1"/>
    </source>
</evidence>
<dbReference type="InterPro" id="IPR025359">
    <property type="entry name" value="SduA_C"/>
</dbReference>
<accession>A0ABR7WS43</accession>
<comment type="caution">
    <text evidence="2">The sequence shown here is derived from an EMBL/GenBank/DDBJ whole genome shotgun (WGS) entry which is preliminary data.</text>
</comment>
<reference evidence="2 3" key="1">
    <citation type="submission" date="2020-09" db="EMBL/GenBank/DDBJ databases">
        <title>Novel species of Mucilaginibacter isolated from a glacier on the Tibetan Plateau.</title>
        <authorList>
            <person name="Liu Q."/>
            <person name="Xin Y.-H."/>
        </authorList>
    </citation>
    <scope>NUCLEOTIDE SEQUENCE [LARGE SCALE GENOMIC DNA]</scope>
    <source>
        <strain evidence="2 3">ZT4R22</strain>
    </source>
</reference>